<evidence type="ECO:0000256" key="6">
    <source>
        <dbReference type="ARBA" id="ARBA00022989"/>
    </source>
</evidence>
<protein>
    <submittedName>
        <fullName evidence="11">ABC2 type transporter superfamily protein</fullName>
    </submittedName>
</protein>
<dbReference type="GO" id="GO:0005886">
    <property type="term" value="C:plasma membrane"/>
    <property type="evidence" value="ECO:0007669"/>
    <property type="project" value="TreeGrafter"/>
</dbReference>
<dbReference type="VEuPathDB" id="AmoebaDB:ACA1_321610"/>
<evidence type="ECO:0000313" key="12">
    <source>
        <dbReference type="Proteomes" id="UP000011083"/>
    </source>
</evidence>
<keyword evidence="2" id="KW-0813">Transport</keyword>
<comment type="subcellular location">
    <subcellularLocation>
        <location evidence="1">Membrane</location>
        <topology evidence="1">Multi-pass membrane protein</topology>
    </subcellularLocation>
</comment>
<dbReference type="CDD" id="cd03213">
    <property type="entry name" value="ABCG_EPDR"/>
    <property type="match status" value="1"/>
</dbReference>
<feature type="transmembrane region" description="Helical" evidence="9">
    <location>
        <begin position="610"/>
        <end position="628"/>
    </location>
</feature>
<reference evidence="11 12" key="1">
    <citation type="journal article" date="2013" name="Genome Biol.">
        <title>Genome of Acanthamoeba castellanii highlights extensive lateral gene transfer and early evolution of tyrosine kinase signaling.</title>
        <authorList>
            <person name="Clarke M."/>
            <person name="Lohan A.J."/>
            <person name="Liu B."/>
            <person name="Lagkouvardos I."/>
            <person name="Roy S."/>
            <person name="Zafar N."/>
            <person name="Bertelli C."/>
            <person name="Schilde C."/>
            <person name="Kianianmomeni A."/>
            <person name="Burglin T.R."/>
            <person name="Frech C."/>
            <person name="Turcotte B."/>
            <person name="Kopec K.O."/>
            <person name="Synnott J.M."/>
            <person name="Choo C."/>
            <person name="Paponov I."/>
            <person name="Finkler A."/>
            <person name="Soon Heng Tan C."/>
            <person name="Hutchins A.P."/>
            <person name="Weinmeier T."/>
            <person name="Rattei T."/>
            <person name="Chu J.S."/>
            <person name="Gimenez G."/>
            <person name="Irimia M."/>
            <person name="Rigden D.J."/>
            <person name="Fitzpatrick D.A."/>
            <person name="Lorenzo-Morales J."/>
            <person name="Bateman A."/>
            <person name="Chiu C.H."/>
            <person name="Tang P."/>
            <person name="Hegemann P."/>
            <person name="Fromm H."/>
            <person name="Raoult D."/>
            <person name="Greub G."/>
            <person name="Miranda-Saavedra D."/>
            <person name="Chen N."/>
            <person name="Nash P."/>
            <person name="Ginger M.L."/>
            <person name="Horn M."/>
            <person name="Schaap P."/>
            <person name="Caler L."/>
            <person name="Loftus B."/>
        </authorList>
    </citation>
    <scope>NUCLEOTIDE SEQUENCE [LARGE SCALE GENOMIC DNA]</scope>
    <source>
        <strain evidence="11 12">Neff</strain>
    </source>
</reference>
<keyword evidence="3 9" id="KW-0812">Transmembrane</keyword>
<evidence type="ECO:0000313" key="11">
    <source>
        <dbReference type="EMBL" id="ELR18360.1"/>
    </source>
</evidence>
<accession>L8GZC5</accession>
<dbReference type="RefSeq" id="XP_004340384.1">
    <property type="nucleotide sequence ID" value="XM_004340336.1"/>
</dbReference>
<evidence type="ECO:0000259" key="10">
    <source>
        <dbReference type="PROSITE" id="PS50893"/>
    </source>
</evidence>
<dbReference type="SUPFAM" id="SSF52540">
    <property type="entry name" value="P-loop containing nucleoside triphosphate hydrolases"/>
    <property type="match status" value="1"/>
</dbReference>
<evidence type="ECO:0000256" key="8">
    <source>
        <dbReference type="SAM" id="MobiDB-lite"/>
    </source>
</evidence>
<dbReference type="Gene3D" id="3.40.50.300">
    <property type="entry name" value="P-loop containing nucleotide triphosphate hydrolases"/>
    <property type="match status" value="1"/>
</dbReference>
<gene>
    <name evidence="11" type="ORF">ACA1_321610</name>
</gene>
<dbReference type="InterPro" id="IPR017871">
    <property type="entry name" value="ABC_transporter-like_CS"/>
</dbReference>
<feature type="transmembrane region" description="Helical" evidence="9">
    <location>
        <begin position="552"/>
        <end position="573"/>
    </location>
</feature>
<keyword evidence="6 9" id="KW-1133">Transmembrane helix</keyword>
<proteinExistence type="predicted"/>
<dbReference type="Proteomes" id="UP000011083">
    <property type="component" value="Unassembled WGS sequence"/>
</dbReference>
<feature type="compositionally biased region" description="Basic and acidic residues" evidence="8">
    <location>
        <begin position="9"/>
        <end position="21"/>
    </location>
</feature>
<feature type="transmembrane region" description="Helical" evidence="9">
    <location>
        <begin position="474"/>
        <end position="495"/>
    </location>
</feature>
<feature type="compositionally biased region" description="Acidic residues" evidence="8">
    <location>
        <begin position="46"/>
        <end position="56"/>
    </location>
</feature>
<dbReference type="Pfam" id="PF01061">
    <property type="entry name" value="ABC2_membrane"/>
    <property type="match status" value="1"/>
</dbReference>
<feature type="region of interest" description="Disordered" evidence="8">
    <location>
        <begin position="1"/>
        <end position="57"/>
    </location>
</feature>
<dbReference type="PANTHER" id="PTHR48041:SF139">
    <property type="entry name" value="PROTEIN SCARLET"/>
    <property type="match status" value="1"/>
</dbReference>
<dbReference type="OMA" id="WLAWEDY"/>
<keyword evidence="4" id="KW-0547">Nucleotide-binding</keyword>
<keyword evidence="7 9" id="KW-0472">Membrane</keyword>
<dbReference type="FunFam" id="3.40.50.300:FF:000367">
    <property type="entry name" value="ABC transporter G family member 24"/>
    <property type="match status" value="1"/>
</dbReference>
<keyword evidence="12" id="KW-1185">Reference proteome</keyword>
<dbReference type="KEGG" id="acan:ACA1_321610"/>
<sequence length="698" mass="78221">MNASDDERELAGQEMQRRSDLELGSSDDSEEGARKYDKEGDSEGDHETDDEVDGESELAKRGAKKFIPVTLAFKNLFYSVQVRKGKNPFQKKQKKTLLKDLHGELRPGEVTAIMGPSGAGKTTLLNLLAGRVQGGKTKGSLTVNDFPKDHISSRRWQRLSSYVMQDDVMYPMLTPRETFWFSAQLKLPLTERNKKAKVDALIEELGLEKCQRTKIGNAEQRGISGGQRKRVSIGMEMITDPSILFLDEPTSGLDSSTSYSLVEKLRHLAAMGRTIVTTIHQPSTDIFFKFDRLMLLADGHMVYNGPTKDVVAYFAKLGYTCPQYTNPAEFIMNLVKADSYISSKEDGEERLKHLIRAFRADNNLPELTEDGGAYADGIKRSGGSDTKLKKRKMMKKKRHHHRDGDEDVSKIPVTSGPNFLYRWGLLCLRSGIMQLRDPLQVPARLIQALFLAFLVGFLYLQIGDNQRSIADRQGSLFFVVMSLSMGPMMGCLVVFQAERVIFIREHSTGCYSTLAYYLAKVFADIPALLVVPIVQGTISYWMVGYQSAADRYFIFIAACIAVTLVAHALGLSISAGAPNLDVSMAISPILFIPLMLLGGFYLSDDSIPKWLIWIKYFSPFKYAFNIVARNEFEGLTFTCDPDPTEACTPTGEKVLHNLNLDNDEGSLWASFLFLLMQYCFFHTLAYVLLRLTAGRRKA</sequence>
<feature type="region of interest" description="Disordered" evidence="8">
    <location>
        <begin position="380"/>
        <end position="408"/>
    </location>
</feature>
<dbReference type="Pfam" id="PF00005">
    <property type="entry name" value="ABC_tran"/>
    <property type="match status" value="1"/>
</dbReference>
<evidence type="ECO:0000256" key="2">
    <source>
        <dbReference type="ARBA" id="ARBA00022448"/>
    </source>
</evidence>
<dbReference type="InterPro" id="IPR027417">
    <property type="entry name" value="P-loop_NTPase"/>
</dbReference>
<dbReference type="InterPro" id="IPR013525">
    <property type="entry name" value="ABC2_TM"/>
</dbReference>
<evidence type="ECO:0000256" key="9">
    <source>
        <dbReference type="SAM" id="Phobius"/>
    </source>
</evidence>
<feature type="transmembrane region" description="Helical" evidence="9">
    <location>
        <begin position="515"/>
        <end position="540"/>
    </location>
</feature>
<evidence type="ECO:0000256" key="1">
    <source>
        <dbReference type="ARBA" id="ARBA00004141"/>
    </source>
</evidence>
<dbReference type="InterPro" id="IPR003593">
    <property type="entry name" value="AAA+_ATPase"/>
</dbReference>
<dbReference type="GeneID" id="14919134"/>
<feature type="transmembrane region" description="Helical" evidence="9">
    <location>
        <begin position="667"/>
        <end position="689"/>
    </location>
</feature>
<dbReference type="EMBL" id="KB007957">
    <property type="protein sequence ID" value="ELR18360.1"/>
    <property type="molecule type" value="Genomic_DNA"/>
</dbReference>
<dbReference type="GO" id="GO:0016887">
    <property type="term" value="F:ATP hydrolysis activity"/>
    <property type="evidence" value="ECO:0007669"/>
    <property type="project" value="InterPro"/>
</dbReference>
<dbReference type="InterPro" id="IPR043926">
    <property type="entry name" value="ABCG_dom"/>
</dbReference>
<dbReference type="PROSITE" id="PS00211">
    <property type="entry name" value="ABC_TRANSPORTER_1"/>
    <property type="match status" value="1"/>
</dbReference>
<dbReference type="GO" id="GO:0005524">
    <property type="term" value="F:ATP binding"/>
    <property type="evidence" value="ECO:0007669"/>
    <property type="project" value="UniProtKB-KW"/>
</dbReference>
<organism evidence="11 12">
    <name type="scientific">Acanthamoeba castellanii (strain ATCC 30010 / Neff)</name>
    <dbReference type="NCBI Taxonomy" id="1257118"/>
    <lineage>
        <taxon>Eukaryota</taxon>
        <taxon>Amoebozoa</taxon>
        <taxon>Discosea</taxon>
        <taxon>Longamoebia</taxon>
        <taxon>Centramoebida</taxon>
        <taxon>Acanthamoebidae</taxon>
        <taxon>Acanthamoeba</taxon>
    </lineage>
</organism>
<feature type="domain" description="ABC transporter" evidence="10">
    <location>
        <begin position="71"/>
        <end position="323"/>
    </location>
</feature>
<feature type="compositionally biased region" description="Basic and acidic residues" evidence="8">
    <location>
        <begin position="31"/>
        <end position="45"/>
    </location>
</feature>
<evidence type="ECO:0000256" key="3">
    <source>
        <dbReference type="ARBA" id="ARBA00022692"/>
    </source>
</evidence>
<dbReference type="AlphaFoldDB" id="L8GZC5"/>
<dbReference type="Pfam" id="PF19055">
    <property type="entry name" value="ABC2_membrane_7"/>
    <property type="match status" value="1"/>
</dbReference>
<dbReference type="PANTHER" id="PTHR48041">
    <property type="entry name" value="ABC TRANSPORTER G FAMILY MEMBER 28"/>
    <property type="match status" value="1"/>
</dbReference>
<dbReference type="GO" id="GO:0140359">
    <property type="term" value="F:ABC-type transporter activity"/>
    <property type="evidence" value="ECO:0007669"/>
    <property type="project" value="InterPro"/>
</dbReference>
<dbReference type="InterPro" id="IPR003439">
    <property type="entry name" value="ABC_transporter-like_ATP-bd"/>
</dbReference>
<evidence type="ECO:0000256" key="5">
    <source>
        <dbReference type="ARBA" id="ARBA00022840"/>
    </source>
</evidence>
<keyword evidence="5" id="KW-0067">ATP-binding</keyword>
<feature type="compositionally biased region" description="Basic residues" evidence="8">
    <location>
        <begin position="388"/>
        <end position="401"/>
    </location>
</feature>
<dbReference type="OrthoDB" id="26425at2759"/>
<dbReference type="PROSITE" id="PS50893">
    <property type="entry name" value="ABC_TRANSPORTER_2"/>
    <property type="match status" value="1"/>
</dbReference>
<feature type="transmembrane region" description="Helical" evidence="9">
    <location>
        <begin position="445"/>
        <end position="462"/>
    </location>
</feature>
<evidence type="ECO:0000256" key="4">
    <source>
        <dbReference type="ARBA" id="ARBA00022741"/>
    </source>
</evidence>
<feature type="transmembrane region" description="Helical" evidence="9">
    <location>
        <begin position="585"/>
        <end position="603"/>
    </location>
</feature>
<dbReference type="SMART" id="SM00382">
    <property type="entry name" value="AAA"/>
    <property type="match status" value="1"/>
</dbReference>
<name>L8GZC5_ACACF</name>
<evidence type="ECO:0000256" key="7">
    <source>
        <dbReference type="ARBA" id="ARBA00023136"/>
    </source>
</evidence>
<dbReference type="InterPro" id="IPR050352">
    <property type="entry name" value="ABCG_transporters"/>
</dbReference>